<accession>A0A915JN78</accession>
<dbReference type="AlphaFoldDB" id="A0A915JN78"/>
<dbReference type="OMA" id="NVRRCFT"/>
<feature type="transmembrane region" description="Helical" evidence="1">
    <location>
        <begin position="56"/>
        <end position="77"/>
    </location>
</feature>
<proteinExistence type="predicted"/>
<name>A0A915JN78_ROMCU</name>
<feature type="transmembrane region" description="Helical" evidence="1">
    <location>
        <begin position="21"/>
        <end position="44"/>
    </location>
</feature>
<protein>
    <submittedName>
        <fullName evidence="3">Uncharacterized protein</fullName>
    </submittedName>
</protein>
<dbReference type="Proteomes" id="UP000887565">
    <property type="component" value="Unplaced"/>
</dbReference>
<evidence type="ECO:0000313" key="3">
    <source>
        <dbReference type="WBParaSite" id="nRc.2.0.1.t27542-RA"/>
    </source>
</evidence>
<feature type="transmembrane region" description="Helical" evidence="1">
    <location>
        <begin position="98"/>
        <end position="119"/>
    </location>
</feature>
<keyword evidence="1" id="KW-1133">Transmembrane helix</keyword>
<organism evidence="2 3">
    <name type="scientific">Romanomermis culicivorax</name>
    <name type="common">Nematode worm</name>
    <dbReference type="NCBI Taxonomy" id="13658"/>
    <lineage>
        <taxon>Eukaryota</taxon>
        <taxon>Metazoa</taxon>
        <taxon>Ecdysozoa</taxon>
        <taxon>Nematoda</taxon>
        <taxon>Enoplea</taxon>
        <taxon>Dorylaimia</taxon>
        <taxon>Mermithida</taxon>
        <taxon>Mermithoidea</taxon>
        <taxon>Mermithidae</taxon>
        <taxon>Romanomermis</taxon>
    </lineage>
</organism>
<feature type="transmembrane region" description="Helical" evidence="1">
    <location>
        <begin position="182"/>
        <end position="205"/>
    </location>
</feature>
<evidence type="ECO:0000313" key="2">
    <source>
        <dbReference type="Proteomes" id="UP000887565"/>
    </source>
</evidence>
<keyword evidence="1" id="KW-0472">Membrane</keyword>
<keyword evidence="2" id="KW-1185">Reference proteome</keyword>
<sequence length="226" mass="25962">MGNWWIEQKGRNVSVDWAPPVRIVAIITLITTTLDLLADIIMAIKLNDIFRPFTCSAFHATIFFFIFAAVSAVIYVIEWVDCIVTLKNNQETRWLCKLSRSLAIVFEEIPLPLCMLIIYCNQPSMSLAQPGLFVSIIKLIALTWGIVKFIKIRFCWFFMPCCLDHGYDENVRRCFNFTVYRVVMLAVNICHVIAIVLTIINIVIYGRGGQQTPFNDYPPCYPSLTY</sequence>
<keyword evidence="1" id="KW-0812">Transmembrane</keyword>
<evidence type="ECO:0000256" key="1">
    <source>
        <dbReference type="SAM" id="Phobius"/>
    </source>
</evidence>
<dbReference type="WBParaSite" id="nRc.2.0.1.t27542-RA">
    <property type="protein sequence ID" value="nRc.2.0.1.t27542-RA"/>
    <property type="gene ID" value="nRc.2.0.1.g27542"/>
</dbReference>
<reference evidence="3" key="1">
    <citation type="submission" date="2022-11" db="UniProtKB">
        <authorList>
            <consortium name="WormBaseParasite"/>
        </authorList>
    </citation>
    <scope>IDENTIFICATION</scope>
</reference>
<feature type="transmembrane region" description="Helical" evidence="1">
    <location>
        <begin position="131"/>
        <end position="150"/>
    </location>
</feature>